<protein>
    <submittedName>
        <fullName evidence="1">Uncharacterized protein</fullName>
    </submittedName>
</protein>
<dbReference type="Proteomes" id="UP000250561">
    <property type="component" value="Unassembled WGS sequence"/>
</dbReference>
<organism evidence="1 2">
    <name type="scientific">Escherichia coli</name>
    <dbReference type="NCBI Taxonomy" id="562"/>
    <lineage>
        <taxon>Bacteria</taxon>
        <taxon>Pseudomonadati</taxon>
        <taxon>Pseudomonadota</taxon>
        <taxon>Gammaproteobacteria</taxon>
        <taxon>Enterobacterales</taxon>
        <taxon>Enterobacteriaceae</taxon>
        <taxon>Escherichia</taxon>
    </lineage>
</organism>
<evidence type="ECO:0000313" key="1">
    <source>
        <dbReference type="EMBL" id="SPW56684.1"/>
    </source>
</evidence>
<gene>
    <name evidence="1" type="ORF">NCTC11126_05342</name>
</gene>
<dbReference type="EMBL" id="UARS01000011">
    <property type="protein sequence ID" value="SPW56684.1"/>
    <property type="molecule type" value="Genomic_DNA"/>
</dbReference>
<proteinExistence type="predicted"/>
<evidence type="ECO:0000313" key="2">
    <source>
        <dbReference type="Proteomes" id="UP000250561"/>
    </source>
</evidence>
<sequence>MLEKILRMTHSDLSQILIDGHSSLLAKLLTQNALTARCLITKFIQRKGTFQAGRQPGNQLISNVSLDVGGNESLV</sequence>
<reference evidence="1 2" key="1">
    <citation type="submission" date="2018-06" db="EMBL/GenBank/DDBJ databases">
        <authorList>
            <consortium name="Pathogen Informatics"/>
            <person name="Doyle S."/>
        </authorList>
    </citation>
    <scope>NUCLEOTIDE SEQUENCE [LARGE SCALE GENOMIC DNA]</scope>
    <source>
        <strain evidence="1 2">NCTC11126</strain>
    </source>
</reference>
<name>A0A2X1KPD1_ECOLX</name>
<dbReference type="AlphaFoldDB" id="A0A2X1KPD1"/>
<accession>A0A2X1KPD1</accession>